<evidence type="ECO:0000313" key="4">
    <source>
        <dbReference type="Proteomes" id="UP000486760"/>
    </source>
</evidence>
<dbReference type="GO" id="GO:0005737">
    <property type="term" value="C:cytoplasm"/>
    <property type="evidence" value="ECO:0007669"/>
    <property type="project" value="TreeGrafter"/>
</dbReference>
<dbReference type="PANTHER" id="PTHR13325:SF3">
    <property type="entry name" value="MEMBRANE-BOUND TRANSCRIPTION FACTOR SITE-2 PROTEASE"/>
    <property type="match status" value="1"/>
</dbReference>
<name>A0A7V7G3K2_9GAMM</name>
<feature type="transmembrane region" description="Helical" evidence="2">
    <location>
        <begin position="428"/>
        <end position="449"/>
    </location>
</feature>
<dbReference type="GO" id="GO:0004222">
    <property type="term" value="F:metalloendopeptidase activity"/>
    <property type="evidence" value="ECO:0007669"/>
    <property type="project" value="InterPro"/>
</dbReference>
<organism evidence="3 4">
    <name type="scientific">Billgrantia pellis</name>
    <dbReference type="NCBI Taxonomy" id="2606936"/>
    <lineage>
        <taxon>Bacteria</taxon>
        <taxon>Pseudomonadati</taxon>
        <taxon>Pseudomonadota</taxon>
        <taxon>Gammaproteobacteria</taxon>
        <taxon>Oceanospirillales</taxon>
        <taxon>Halomonadaceae</taxon>
        <taxon>Billgrantia</taxon>
    </lineage>
</organism>
<feature type="transmembrane region" description="Helical" evidence="2">
    <location>
        <begin position="190"/>
        <end position="209"/>
    </location>
</feature>
<feature type="transmembrane region" description="Helical" evidence="2">
    <location>
        <begin position="284"/>
        <end position="303"/>
    </location>
</feature>
<dbReference type="RefSeq" id="WP_149326836.1">
    <property type="nucleotide sequence ID" value="NZ_VTPY01000001.1"/>
</dbReference>
<sequence>MAGPLFSQHWHRVADLRLRLRHHASLHRHEYRGEPWYVLYDTLTGQVHRFTPEAYQIVGRLDGKRSLSEIWDQVSASLGDAMPTQQELIALIGRLHGANVLSGYGDIDIDELSRRQTKQKRGKWLQLVRSPLGIRIPLLDPERFIATSYPLVRPFISPLGGALWLATLLLALVAAGVHWQPLTDNLADRVFGIGNLLMLALIYPLIKALHELGHAWATKDAGGEVHEVGVMLLVFFPVPYVDASAAAACPDKSSRMLVGAAGIMVELFLASLAMLVWAVAEPGLLRAVAFNVMLIAGVSTLLFNGNPLLRFDAYYVLADYLEIPNLFNRANQQLTYAVKRYLLGRRDVTSQARSRREACWMTGYALASFGYRLVIMVAIATFVATKYLFVGVILALWSVTMTLLLPLFKLLKAMTVDDALQGSRGRAWGWLVAGLTAVALLLFMVPMPYATQVHGVIDSREPAQVRVGVSGELVELWVEDGQPVEAGDPLMQISAPELGAEVQMLEARRREIEQELVASVRDTQAASILRETLVPVVRQLDDARERADATVLTSPHSGLLLMPDGTPPLGSYLQRGAAVGVVVRPEDLRIRTLLPAHQVERVRNDTRQVRLRLPGHERDAAGSLLWVSPSSDHAIPSPALSVEGGGQVAVDPTARADDGSPKAFRRHYLADFDAGELLGNGSSLHLGGGVHVRIEHAPEPLGYRLWRDLRRSFLRLFEL</sequence>
<dbReference type="Proteomes" id="UP000486760">
    <property type="component" value="Unassembled WGS sequence"/>
</dbReference>
<feature type="transmembrane region" description="Helical" evidence="2">
    <location>
        <begin position="229"/>
        <end position="249"/>
    </location>
</feature>
<evidence type="ECO:0000256" key="2">
    <source>
        <dbReference type="SAM" id="Phobius"/>
    </source>
</evidence>
<dbReference type="Gene3D" id="1.10.10.1150">
    <property type="entry name" value="Coenzyme PQQ synthesis protein D (PqqD)"/>
    <property type="match status" value="1"/>
</dbReference>
<feature type="transmembrane region" description="Helical" evidence="2">
    <location>
        <begin position="388"/>
        <end position="408"/>
    </location>
</feature>
<dbReference type="GO" id="GO:0031293">
    <property type="term" value="P:membrane protein intracellular domain proteolysis"/>
    <property type="evidence" value="ECO:0007669"/>
    <property type="project" value="TreeGrafter"/>
</dbReference>
<keyword evidence="4" id="KW-1185">Reference proteome</keyword>
<feature type="transmembrane region" description="Helical" evidence="2">
    <location>
        <begin position="363"/>
        <end position="382"/>
    </location>
</feature>
<accession>A0A7V7G3K2</accession>
<dbReference type="Gene3D" id="2.40.50.100">
    <property type="match status" value="1"/>
</dbReference>
<feature type="coiled-coil region" evidence="1">
    <location>
        <begin position="495"/>
        <end position="522"/>
    </location>
</feature>
<dbReference type="Gene3D" id="1.10.287.470">
    <property type="entry name" value="Helix hairpin bin"/>
    <property type="match status" value="1"/>
</dbReference>
<dbReference type="EMBL" id="VTPY01000001">
    <property type="protein sequence ID" value="KAA0014626.1"/>
    <property type="molecule type" value="Genomic_DNA"/>
</dbReference>
<dbReference type="InterPro" id="IPR041881">
    <property type="entry name" value="PqqD_sf"/>
</dbReference>
<dbReference type="InterPro" id="IPR001193">
    <property type="entry name" value="MBTPS2"/>
</dbReference>
<comment type="caution">
    <text evidence="3">The sequence shown here is derived from an EMBL/GenBank/DDBJ whole genome shotgun (WGS) entry which is preliminary data.</text>
</comment>
<keyword evidence="2" id="KW-0472">Membrane</keyword>
<dbReference type="SUPFAM" id="SSF111369">
    <property type="entry name" value="HlyD-like secretion proteins"/>
    <property type="match status" value="1"/>
</dbReference>
<feature type="transmembrane region" description="Helical" evidence="2">
    <location>
        <begin position="256"/>
        <end position="278"/>
    </location>
</feature>
<keyword evidence="2" id="KW-0812">Transmembrane</keyword>
<keyword evidence="1" id="KW-0175">Coiled coil</keyword>
<dbReference type="GO" id="GO:0016020">
    <property type="term" value="C:membrane"/>
    <property type="evidence" value="ECO:0007669"/>
    <property type="project" value="InterPro"/>
</dbReference>
<feature type="transmembrane region" description="Helical" evidence="2">
    <location>
        <begin position="155"/>
        <end position="178"/>
    </location>
</feature>
<dbReference type="PANTHER" id="PTHR13325">
    <property type="entry name" value="PROTEASE M50 MEMBRANE-BOUND TRANSCRIPTION FACTOR SITE 2 PROTEASE"/>
    <property type="match status" value="1"/>
</dbReference>
<dbReference type="AlphaFoldDB" id="A0A7V7G3K2"/>
<proteinExistence type="predicted"/>
<gene>
    <name evidence="3" type="ORF">F0A17_03000</name>
</gene>
<evidence type="ECO:0000256" key="1">
    <source>
        <dbReference type="SAM" id="Coils"/>
    </source>
</evidence>
<reference evidence="3 4" key="1">
    <citation type="submission" date="2019-08" db="EMBL/GenBank/DDBJ databases">
        <title>Bioinformatics analysis of the strain L3 and L5.</title>
        <authorList>
            <person name="Li X."/>
        </authorList>
    </citation>
    <scope>NUCLEOTIDE SEQUENCE [LARGE SCALE GENOMIC DNA]</scope>
    <source>
        <strain evidence="3 4">L5</strain>
    </source>
</reference>
<protein>
    <submittedName>
        <fullName evidence="3">HlyD family efflux transporter periplasmic adaptor subunit</fullName>
    </submittedName>
</protein>
<keyword evidence="2" id="KW-1133">Transmembrane helix</keyword>
<evidence type="ECO:0000313" key="3">
    <source>
        <dbReference type="EMBL" id="KAA0014626.1"/>
    </source>
</evidence>